<organism evidence="2 3">
    <name type="scientific">Desulfobaculum bizertense DSM 18034</name>
    <dbReference type="NCBI Taxonomy" id="1121442"/>
    <lineage>
        <taxon>Bacteria</taxon>
        <taxon>Pseudomonadati</taxon>
        <taxon>Thermodesulfobacteriota</taxon>
        <taxon>Desulfovibrionia</taxon>
        <taxon>Desulfovibrionales</taxon>
        <taxon>Desulfovibrionaceae</taxon>
        <taxon>Desulfobaculum</taxon>
    </lineage>
</organism>
<proteinExistence type="predicted"/>
<dbReference type="Proteomes" id="UP000189733">
    <property type="component" value="Unassembled WGS sequence"/>
</dbReference>
<dbReference type="SUPFAM" id="SSF159713">
    <property type="entry name" value="Dhaf3308-like"/>
    <property type="match status" value="1"/>
</dbReference>
<dbReference type="STRING" id="1121442.SAMN02745702_00523"/>
<dbReference type="EMBL" id="FUYA01000001">
    <property type="protein sequence ID" value="SKA65339.1"/>
    <property type="molecule type" value="Genomic_DNA"/>
</dbReference>
<feature type="domain" description="Putative heavy-metal chelation" evidence="1">
    <location>
        <begin position="107"/>
        <end position="240"/>
    </location>
</feature>
<keyword evidence="3" id="KW-1185">Reference proteome</keyword>
<reference evidence="2 3" key="1">
    <citation type="submission" date="2017-02" db="EMBL/GenBank/DDBJ databases">
        <authorList>
            <person name="Peterson S.W."/>
        </authorList>
    </citation>
    <scope>NUCLEOTIDE SEQUENCE [LARGE SCALE GENOMIC DNA]</scope>
    <source>
        <strain evidence="2 3">DSM 18034</strain>
    </source>
</reference>
<name>A0A1T4VK71_9BACT</name>
<evidence type="ECO:0000313" key="2">
    <source>
        <dbReference type="EMBL" id="SKA65339.1"/>
    </source>
</evidence>
<dbReference type="RefSeq" id="WP_078683817.1">
    <property type="nucleotide sequence ID" value="NZ_FUYA01000001.1"/>
</dbReference>
<dbReference type="Pfam" id="PF04016">
    <property type="entry name" value="DUF364"/>
    <property type="match status" value="1"/>
</dbReference>
<dbReference type="InterPro" id="IPR007161">
    <property type="entry name" value="DUF364"/>
</dbReference>
<evidence type="ECO:0000313" key="3">
    <source>
        <dbReference type="Proteomes" id="UP000189733"/>
    </source>
</evidence>
<gene>
    <name evidence="2" type="ORF">SAMN02745702_00523</name>
</gene>
<accession>A0A1T4VK71</accession>
<sequence>MQENILHELVESVQDIPDSPVTGSVCGRYMVGIKGQKAGLATRIGHKGPYPAPLTTEGLPDTLHGMVRLLTAPEKELPHPEARVFGIAALNALLPIPDGVEESKGQDMIVKHAIGQRVVVVGHFPFVEKIGQKNGGFASFHTLELVPRPGDLSTDYAEDMIPRAGFVAITGTTLLNGTLAGLLEFCRPSTHVMLLGPSVPFSPILLDMGLSSLAGCEITNAELAFAGIKKGLPFKDIAGTRSIIWKES</sequence>
<dbReference type="AlphaFoldDB" id="A0A1T4VK71"/>
<evidence type="ECO:0000259" key="1">
    <source>
        <dbReference type="Pfam" id="PF04016"/>
    </source>
</evidence>
<dbReference type="Gene3D" id="3.40.50.11590">
    <property type="match status" value="1"/>
</dbReference>
<dbReference type="OrthoDB" id="9806942at2"/>
<protein>
    <recommendedName>
        <fullName evidence="1">Putative heavy-metal chelation domain-containing protein</fullName>
    </recommendedName>
</protein>